<feature type="non-terminal residue" evidence="1">
    <location>
        <position position="1"/>
    </location>
</feature>
<protein>
    <submittedName>
        <fullName evidence="1">Uncharacterized protein</fullName>
    </submittedName>
</protein>
<organism evidence="1 3">
    <name type="scientific">Rotaria magnacalcarata</name>
    <dbReference type="NCBI Taxonomy" id="392030"/>
    <lineage>
        <taxon>Eukaryota</taxon>
        <taxon>Metazoa</taxon>
        <taxon>Spiralia</taxon>
        <taxon>Gnathifera</taxon>
        <taxon>Rotifera</taxon>
        <taxon>Eurotatoria</taxon>
        <taxon>Bdelloidea</taxon>
        <taxon>Philodinida</taxon>
        <taxon>Philodinidae</taxon>
        <taxon>Rotaria</taxon>
    </lineage>
</organism>
<evidence type="ECO:0000313" key="1">
    <source>
        <dbReference type="EMBL" id="CAF1124670.1"/>
    </source>
</evidence>
<dbReference type="AlphaFoldDB" id="A0A814QV40"/>
<gene>
    <name evidence="2" type="ORF">BYL167_LOCUS54032</name>
    <name evidence="1" type="ORF">CJN711_LOCUS8251</name>
</gene>
<dbReference type="EMBL" id="CAJNOV010002973">
    <property type="protein sequence ID" value="CAF1124670.1"/>
    <property type="molecule type" value="Genomic_DNA"/>
</dbReference>
<reference evidence="1" key="1">
    <citation type="submission" date="2021-02" db="EMBL/GenBank/DDBJ databases">
        <authorList>
            <person name="Nowell W R."/>
        </authorList>
    </citation>
    <scope>NUCLEOTIDE SEQUENCE</scope>
</reference>
<name>A0A814QV40_9BILA</name>
<comment type="caution">
    <text evidence="1">The sequence shown here is derived from an EMBL/GenBank/DDBJ whole genome shotgun (WGS) entry which is preliminary data.</text>
</comment>
<evidence type="ECO:0000313" key="2">
    <source>
        <dbReference type="EMBL" id="CAF4952732.1"/>
    </source>
</evidence>
<dbReference type="EMBL" id="CAJOBH010186330">
    <property type="protein sequence ID" value="CAF4952732.1"/>
    <property type="molecule type" value="Genomic_DNA"/>
</dbReference>
<dbReference type="Proteomes" id="UP000663855">
    <property type="component" value="Unassembled WGS sequence"/>
</dbReference>
<accession>A0A814QV40</accession>
<evidence type="ECO:0000313" key="3">
    <source>
        <dbReference type="Proteomes" id="UP000663855"/>
    </source>
</evidence>
<sequence>MAHFSTVTNFSNQQNRISSRRLPTIRSGFVVLWIEDKNTSLSLSNALIDIIERIRSLKNCLVVRYGGISKGIKYLKKARSYERVILILIIKHIESATITRFKPYQQIRSILIVLSEQNNNELIYSGKNERIQTFLNHEMMFIRLETLLNEPQPYDDGLFIAINRKEKSLRNLHQELGSFVWSQAFK</sequence>
<dbReference type="Proteomes" id="UP000681967">
    <property type="component" value="Unassembled WGS sequence"/>
</dbReference>
<proteinExistence type="predicted"/>